<name>A0A2H0N761_9BACT</name>
<evidence type="ECO:0000313" key="1">
    <source>
        <dbReference type="EMBL" id="PIR04733.1"/>
    </source>
</evidence>
<gene>
    <name evidence="1" type="ORF">COV57_02925</name>
</gene>
<proteinExistence type="predicted"/>
<accession>A0A2H0N761</accession>
<dbReference type="AlphaFoldDB" id="A0A2H0N761"/>
<organism evidence="1 2">
    <name type="scientific">Candidatus Liptonbacteria bacterium CG11_big_fil_rev_8_21_14_0_20_35_14</name>
    <dbReference type="NCBI Taxonomy" id="1974634"/>
    <lineage>
        <taxon>Bacteria</taxon>
        <taxon>Candidatus Liptoniibacteriota</taxon>
    </lineage>
</organism>
<evidence type="ECO:0000313" key="2">
    <source>
        <dbReference type="Proteomes" id="UP000229893"/>
    </source>
</evidence>
<reference evidence="1 2" key="1">
    <citation type="submission" date="2017-09" db="EMBL/GenBank/DDBJ databases">
        <title>Depth-based differentiation of microbial function through sediment-hosted aquifers and enrichment of novel symbionts in the deep terrestrial subsurface.</title>
        <authorList>
            <person name="Probst A.J."/>
            <person name="Ladd B."/>
            <person name="Jarett J.K."/>
            <person name="Geller-Mcgrath D.E."/>
            <person name="Sieber C.M."/>
            <person name="Emerson J.B."/>
            <person name="Anantharaman K."/>
            <person name="Thomas B.C."/>
            <person name="Malmstrom R."/>
            <person name="Stieglmeier M."/>
            <person name="Klingl A."/>
            <person name="Woyke T."/>
            <person name="Ryan C.M."/>
            <person name="Banfield J.F."/>
        </authorList>
    </citation>
    <scope>NUCLEOTIDE SEQUENCE [LARGE SCALE GENOMIC DNA]</scope>
    <source>
        <strain evidence="1">CG11_big_fil_rev_8_21_14_0_20_35_14</strain>
    </source>
</reference>
<protein>
    <submittedName>
        <fullName evidence="1">Uncharacterized protein</fullName>
    </submittedName>
</protein>
<feature type="non-terminal residue" evidence="1">
    <location>
        <position position="1"/>
    </location>
</feature>
<comment type="caution">
    <text evidence="1">The sequence shown here is derived from an EMBL/GenBank/DDBJ whole genome shotgun (WGS) entry which is preliminary data.</text>
</comment>
<dbReference type="Proteomes" id="UP000229893">
    <property type="component" value="Unassembled WGS sequence"/>
</dbReference>
<dbReference type="EMBL" id="PCWO01000042">
    <property type="protein sequence ID" value="PIR04733.1"/>
    <property type="molecule type" value="Genomic_DNA"/>
</dbReference>
<sequence>GNWSFDCQSHYWITDNEVNWSRQWSDEEIEEGRKYDKMIKQSHFDRKNEKYAKSIEGNFVRKIINWFR</sequence>